<protein>
    <submittedName>
        <fullName evidence="1">Uncharacterized protein</fullName>
    </submittedName>
</protein>
<evidence type="ECO:0000313" key="2">
    <source>
        <dbReference type="Proteomes" id="UP000318720"/>
    </source>
</evidence>
<dbReference type="EMBL" id="SPAZ01000252">
    <property type="protein sequence ID" value="TQE25043.1"/>
    <property type="molecule type" value="Genomic_DNA"/>
</dbReference>
<comment type="caution">
    <text evidence="1">The sequence shown here is derived from an EMBL/GenBank/DDBJ whole genome shotgun (WGS) entry which is preliminary data.</text>
</comment>
<dbReference type="AlphaFoldDB" id="A0A540PTX4"/>
<evidence type="ECO:0000313" key="1">
    <source>
        <dbReference type="EMBL" id="TQE25043.1"/>
    </source>
</evidence>
<accession>A0A540PTX4</accession>
<gene>
    <name evidence="1" type="ORF">Sipo8835_32415</name>
</gene>
<name>A0A540PTX4_9ACTN</name>
<sequence length="144" mass="15118">MRALRLPLIGGLTAIALVRPLFSVVGLSDALGKPVTPLVLTAVISLAWIVLVGLRRVPEPVLTLVAAGVAYSLAAVVLSGILSPILLGRLEGPLARPYAIVPMTVFNAVWGAVCGLLALAVQSVVSRRARRQRASARRVDSGRR</sequence>
<reference evidence="1 2" key="1">
    <citation type="submission" date="2019-03" db="EMBL/GenBank/DDBJ databases">
        <title>Comparative genomic analyses of the sweetpotato soil rot pathogen, Streptomyces ipomoeae.</title>
        <authorList>
            <person name="Ruschel Soares N."/>
            <person name="Badger J.H."/>
            <person name="Huguet-Tapia J.C."/>
            <person name="Clark C.A."/>
            <person name="Pettis G.S."/>
        </authorList>
    </citation>
    <scope>NUCLEOTIDE SEQUENCE [LARGE SCALE GENOMIC DNA]</scope>
    <source>
        <strain evidence="1 2">88-35</strain>
    </source>
</reference>
<proteinExistence type="predicted"/>
<dbReference type="Proteomes" id="UP000318720">
    <property type="component" value="Unassembled WGS sequence"/>
</dbReference>
<organism evidence="1 2">
    <name type="scientific">Streptomyces ipomoeae</name>
    <dbReference type="NCBI Taxonomy" id="103232"/>
    <lineage>
        <taxon>Bacteria</taxon>
        <taxon>Bacillati</taxon>
        <taxon>Actinomycetota</taxon>
        <taxon>Actinomycetes</taxon>
        <taxon>Kitasatosporales</taxon>
        <taxon>Streptomycetaceae</taxon>
        <taxon>Streptomyces</taxon>
    </lineage>
</organism>